<dbReference type="EMBL" id="FSRE01000004">
    <property type="protein sequence ID" value="SIO17707.1"/>
    <property type="molecule type" value="Genomic_DNA"/>
</dbReference>
<gene>
    <name evidence="3" type="primary">cmoB</name>
    <name evidence="4" type="ORF">SAMN05443662_1662</name>
</gene>
<keyword evidence="2 3" id="KW-0819">tRNA processing</keyword>
<dbReference type="HAMAP" id="MF_01590">
    <property type="entry name" value="tRNA_carboxymethyltr_CmoB"/>
    <property type="match status" value="1"/>
</dbReference>
<keyword evidence="1 3" id="KW-0808">Transferase</keyword>
<accession>A0A1N6HDD3</accession>
<feature type="binding site" evidence="3">
    <location>
        <begin position="158"/>
        <end position="160"/>
    </location>
    <ligand>
        <name>carboxy-S-adenosyl-L-methionine</name>
        <dbReference type="ChEBI" id="CHEBI:134278"/>
    </ligand>
</feature>
<reference evidence="4 5" key="1">
    <citation type="submission" date="2016-11" db="EMBL/GenBank/DDBJ databases">
        <authorList>
            <person name="Jaros S."/>
            <person name="Januszkiewicz K."/>
            <person name="Wedrychowicz H."/>
        </authorList>
    </citation>
    <scope>NUCLEOTIDE SEQUENCE [LARGE SCALE GENOMIC DNA]</scope>
    <source>
        <strain evidence="4 5">DSM 17737</strain>
    </source>
</reference>
<dbReference type="Pfam" id="PF08003">
    <property type="entry name" value="Methyltransf_9"/>
    <property type="match status" value="1"/>
</dbReference>
<feature type="binding site" evidence="3">
    <location>
        <position position="203"/>
    </location>
    <ligand>
        <name>carboxy-S-adenosyl-L-methionine</name>
        <dbReference type="ChEBI" id="CHEBI:134278"/>
    </ligand>
</feature>
<comment type="function">
    <text evidence="3">Catalyzes carboxymethyl transfer from carboxy-S-adenosyl-L-methionine (Cx-SAM) to 5-hydroxyuridine (ho5U) to form 5-carboxymethoxyuridine (cmo5U) at position 34 in tRNAs.</text>
</comment>
<dbReference type="GO" id="GO:0032259">
    <property type="term" value="P:methylation"/>
    <property type="evidence" value="ECO:0007669"/>
    <property type="project" value="UniProtKB-KW"/>
</dbReference>
<dbReference type="Gene3D" id="3.40.50.150">
    <property type="entry name" value="Vaccinia Virus protein VP39"/>
    <property type="match status" value="1"/>
</dbReference>
<dbReference type="NCBIfam" id="NF011650">
    <property type="entry name" value="PRK15068.1"/>
    <property type="match status" value="1"/>
</dbReference>
<dbReference type="EC" id="2.5.1.-" evidence="3"/>
<dbReference type="PANTHER" id="PTHR43464">
    <property type="entry name" value="METHYLTRANSFERASE"/>
    <property type="match status" value="1"/>
</dbReference>
<keyword evidence="4" id="KW-0489">Methyltransferase</keyword>
<dbReference type="NCBIfam" id="TIGR00452">
    <property type="entry name" value="tRNA 5-methoxyuridine(34)/uridine 5-oxyacetic acid(34) synthase CmoB"/>
    <property type="match status" value="1"/>
</dbReference>
<evidence type="ECO:0000313" key="4">
    <source>
        <dbReference type="EMBL" id="SIO17707.1"/>
    </source>
</evidence>
<dbReference type="OrthoDB" id="9773188at2"/>
<keyword evidence="5" id="KW-1185">Reference proteome</keyword>
<organism evidence="4 5">
    <name type="scientific">Sulfurivirga caldicuralii</name>
    <dbReference type="NCBI Taxonomy" id="364032"/>
    <lineage>
        <taxon>Bacteria</taxon>
        <taxon>Pseudomonadati</taxon>
        <taxon>Pseudomonadota</taxon>
        <taxon>Gammaproteobacteria</taxon>
        <taxon>Thiotrichales</taxon>
        <taxon>Piscirickettsiaceae</taxon>
        <taxon>Sulfurivirga</taxon>
    </lineage>
</organism>
<feature type="binding site" evidence="3">
    <location>
        <position position="116"/>
    </location>
    <ligand>
        <name>carboxy-S-adenosyl-L-methionine</name>
        <dbReference type="ChEBI" id="CHEBI:134278"/>
    </ligand>
</feature>
<evidence type="ECO:0000256" key="1">
    <source>
        <dbReference type="ARBA" id="ARBA00022679"/>
    </source>
</evidence>
<dbReference type="PANTHER" id="PTHR43464:SF95">
    <property type="entry name" value="TRNA U34 CARBOXYMETHYLTRANSFERASE"/>
    <property type="match status" value="1"/>
</dbReference>
<comment type="similarity">
    <text evidence="3">Belongs to the class I-like SAM-binding methyltransferase superfamily. CmoB family.</text>
</comment>
<dbReference type="GO" id="GO:0002098">
    <property type="term" value="P:tRNA wobble uridine modification"/>
    <property type="evidence" value="ECO:0007669"/>
    <property type="project" value="InterPro"/>
</dbReference>
<sequence>MIAVFYQHLATLWPLLEQDRAFKPWLTRLPRRLAEAMDPDSNGHLPRFSEAVVTAQALPQAERVELDMAAITAHGTLNEAQRTQLVAALKKLMPWRKGPYRLFDIFIDTEWRSDAKWDRLVPHLPPLAGKRMLDVGCGSGYHLWRMRGVGAEAVIGIDPTQLFLAQFLLVRNLLGEHPVWFLPLPLEALPEPQGGAFDLVFSMGVLYHRRSPIDHLLELKAQLKPGGTLVLETLVVPQAYGQLLVPQDRYAQMKNVWFIPSVAELSRWLARCGFNNIRCVDETPTTADEQRTTAWTKGQSLSDFLDPADPTRTVEGYPAPLRAIVLAER</sequence>
<feature type="binding site" evidence="3">
    <location>
        <position position="136"/>
    </location>
    <ligand>
        <name>carboxy-S-adenosyl-L-methionine</name>
        <dbReference type="ChEBI" id="CHEBI:134278"/>
    </ligand>
</feature>
<dbReference type="SUPFAM" id="SSF53335">
    <property type="entry name" value="S-adenosyl-L-methionine-dependent methyltransferases"/>
    <property type="match status" value="1"/>
</dbReference>
<dbReference type="GO" id="GO:0016765">
    <property type="term" value="F:transferase activity, transferring alkyl or aryl (other than methyl) groups"/>
    <property type="evidence" value="ECO:0007669"/>
    <property type="project" value="UniProtKB-UniRule"/>
</dbReference>
<dbReference type="AlphaFoldDB" id="A0A1N6HDD3"/>
<name>A0A1N6HDD3_9GAMM</name>
<dbReference type="InterPro" id="IPR010017">
    <property type="entry name" value="CmoB"/>
</dbReference>
<protein>
    <recommendedName>
        <fullName evidence="3">tRNA U34 carboxymethyltransferase</fullName>
        <ecNumber evidence="3">2.5.1.-</ecNumber>
    </recommendedName>
</protein>
<dbReference type="CDD" id="cd02440">
    <property type="entry name" value="AdoMet_MTases"/>
    <property type="match status" value="1"/>
</dbReference>
<comment type="subunit">
    <text evidence="3">Homotetramer.</text>
</comment>
<feature type="binding site" evidence="3">
    <location>
        <position position="322"/>
    </location>
    <ligand>
        <name>carboxy-S-adenosyl-L-methionine</name>
        <dbReference type="ChEBI" id="CHEBI:134278"/>
    </ligand>
</feature>
<proteinExistence type="inferred from homology"/>
<evidence type="ECO:0000256" key="3">
    <source>
        <dbReference type="HAMAP-Rule" id="MF_01590"/>
    </source>
</evidence>
<dbReference type="RefSeq" id="WP_074201931.1">
    <property type="nucleotide sequence ID" value="NZ_FSRE01000004.1"/>
</dbReference>
<dbReference type="InterPro" id="IPR029063">
    <property type="entry name" value="SAM-dependent_MTases_sf"/>
</dbReference>
<evidence type="ECO:0000313" key="5">
    <source>
        <dbReference type="Proteomes" id="UP000198461"/>
    </source>
</evidence>
<evidence type="ECO:0000256" key="2">
    <source>
        <dbReference type="ARBA" id="ARBA00022694"/>
    </source>
</evidence>
<feature type="binding site" evidence="3">
    <location>
        <begin position="186"/>
        <end position="187"/>
    </location>
    <ligand>
        <name>carboxy-S-adenosyl-L-methionine</name>
        <dbReference type="ChEBI" id="CHEBI:134278"/>
    </ligand>
</feature>
<feature type="binding site" evidence="3">
    <location>
        <position position="97"/>
    </location>
    <ligand>
        <name>carboxy-S-adenosyl-L-methionine</name>
        <dbReference type="ChEBI" id="CHEBI:134278"/>
    </ligand>
</feature>
<dbReference type="GO" id="GO:0008168">
    <property type="term" value="F:methyltransferase activity"/>
    <property type="evidence" value="ECO:0007669"/>
    <property type="project" value="UniProtKB-KW"/>
</dbReference>
<comment type="catalytic activity">
    <reaction evidence="3">
        <text>carboxy-S-adenosyl-L-methionine + 5-hydroxyuridine(34) in tRNA = 5-carboxymethoxyuridine(34) in tRNA + S-adenosyl-L-homocysteine + H(+)</text>
        <dbReference type="Rhea" id="RHEA:52848"/>
        <dbReference type="Rhea" id="RHEA-COMP:13381"/>
        <dbReference type="Rhea" id="RHEA-COMP:13383"/>
        <dbReference type="ChEBI" id="CHEBI:15378"/>
        <dbReference type="ChEBI" id="CHEBI:57856"/>
        <dbReference type="ChEBI" id="CHEBI:134278"/>
        <dbReference type="ChEBI" id="CHEBI:136877"/>
        <dbReference type="ChEBI" id="CHEBI:136879"/>
    </reaction>
</comment>
<feature type="binding site" evidence="3">
    <location>
        <position position="111"/>
    </location>
    <ligand>
        <name>carboxy-S-adenosyl-L-methionine</name>
        <dbReference type="ChEBI" id="CHEBI:134278"/>
    </ligand>
</feature>
<dbReference type="InterPro" id="IPR027555">
    <property type="entry name" value="Mo5U34_MeTrfas-like"/>
</dbReference>
<dbReference type="STRING" id="364032.SAMN05443662_1662"/>
<feature type="binding site" evidence="3">
    <location>
        <position position="207"/>
    </location>
    <ligand>
        <name>carboxy-S-adenosyl-L-methionine</name>
        <dbReference type="ChEBI" id="CHEBI:134278"/>
    </ligand>
</feature>
<dbReference type="Proteomes" id="UP000198461">
    <property type="component" value="Unassembled WGS sequence"/>
</dbReference>